<organism evidence="1 2">
    <name type="scientific">Paxillus involutus ATCC 200175</name>
    <dbReference type="NCBI Taxonomy" id="664439"/>
    <lineage>
        <taxon>Eukaryota</taxon>
        <taxon>Fungi</taxon>
        <taxon>Dikarya</taxon>
        <taxon>Basidiomycota</taxon>
        <taxon>Agaricomycotina</taxon>
        <taxon>Agaricomycetes</taxon>
        <taxon>Agaricomycetidae</taxon>
        <taxon>Boletales</taxon>
        <taxon>Paxilineae</taxon>
        <taxon>Paxillaceae</taxon>
        <taxon>Paxillus</taxon>
    </lineage>
</organism>
<name>A0A0C9T664_PAXIN</name>
<sequence length="199" mass="21153">MQAATVIIAPIGAENAHYIWSATASEPESQLNFRSSSRSLAHTIPWSISSRNVTCVSSTVHGVNAQDLSVPSSWRDRYTEVVFLCALTNTLVDLASTNGLGQFMVLPAWASPASAGVGDLLRRMLLIPAVGANGAYGSRTSHVYTPNVIWKMPDNVTVKAGAAGPGSALTQASLHTPVVIDTSQREVESRKRVLIVLVV</sequence>
<dbReference type="EMBL" id="KN819385">
    <property type="protein sequence ID" value="KIJ11170.1"/>
    <property type="molecule type" value="Genomic_DNA"/>
</dbReference>
<protein>
    <submittedName>
        <fullName evidence="1">Uncharacterized protein</fullName>
    </submittedName>
</protein>
<dbReference type="AlphaFoldDB" id="A0A0C9T664"/>
<evidence type="ECO:0000313" key="2">
    <source>
        <dbReference type="Proteomes" id="UP000053647"/>
    </source>
</evidence>
<reference evidence="1 2" key="1">
    <citation type="submission" date="2014-06" db="EMBL/GenBank/DDBJ databases">
        <authorList>
            <consortium name="DOE Joint Genome Institute"/>
            <person name="Kuo A."/>
            <person name="Kohler A."/>
            <person name="Nagy L.G."/>
            <person name="Floudas D."/>
            <person name="Copeland A."/>
            <person name="Barry K.W."/>
            <person name="Cichocki N."/>
            <person name="Veneault-Fourrey C."/>
            <person name="LaButti K."/>
            <person name="Lindquist E.A."/>
            <person name="Lipzen A."/>
            <person name="Lundell T."/>
            <person name="Morin E."/>
            <person name="Murat C."/>
            <person name="Sun H."/>
            <person name="Tunlid A."/>
            <person name="Henrissat B."/>
            <person name="Grigoriev I.V."/>
            <person name="Hibbett D.S."/>
            <person name="Martin F."/>
            <person name="Nordberg H.P."/>
            <person name="Cantor M.N."/>
            <person name="Hua S.X."/>
        </authorList>
    </citation>
    <scope>NUCLEOTIDE SEQUENCE [LARGE SCALE GENOMIC DNA]</scope>
    <source>
        <strain evidence="1 2">ATCC 200175</strain>
    </source>
</reference>
<evidence type="ECO:0000313" key="1">
    <source>
        <dbReference type="EMBL" id="KIJ11170.1"/>
    </source>
</evidence>
<accession>A0A0C9T664</accession>
<gene>
    <name evidence="1" type="ORF">PAXINDRAFT_157383</name>
</gene>
<proteinExistence type="predicted"/>
<dbReference type="Proteomes" id="UP000053647">
    <property type="component" value="Unassembled WGS sequence"/>
</dbReference>
<reference evidence="2" key="2">
    <citation type="submission" date="2015-01" db="EMBL/GenBank/DDBJ databases">
        <title>Evolutionary Origins and Diversification of the Mycorrhizal Mutualists.</title>
        <authorList>
            <consortium name="DOE Joint Genome Institute"/>
            <consortium name="Mycorrhizal Genomics Consortium"/>
            <person name="Kohler A."/>
            <person name="Kuo A."/>
            <person name="Nagy L.G."/>
            <person name="Floudas D."/>
            <person name="Copeland A."/>
            <person name="Barry K.W."/>
            <person name="Cichocki N."/>
            <person name="Veneault-Fourrey C."/>
            <person name="LaButti K."/>
            <person name="Lindquist E.A."/>
            <person name="Lipzen A."/>
            <person name="Lundell T."/>
            <person name="Morin E."/>
            <person name="Murat C."/>
            <person name="Riley R."/>
            <person name="Ohm R."/>
            <person name="Sun H."/>
            <person name="Tunlid A."/>
            <person name="Henrissat B."/>
            <person name="Grigoriev I.V."/>
            <person name="Hibbett D.S."/>
            <person name="Martin F."/>
        </authorList>
    </citation>
    <scope>NUCLEOTIDE SEQUENCE [LARGE SCALE GENOMIC DNA]</scope>
    <source>
        <strain evidence="2">ATCC 200175</strain>
    </source>
</reference>
<keyword evidence="2" id="KW-1185">Reference proteome</keyword>
<dbReference type="HOGENOM" id="CLU_1372595_0_0_1"/>